<reference evidence="6" key="1">
    <citation type="journal article" date="2019" name="Int. J. Syst. Evol. Microbiol.">
        <title>The Global Catalogue of Microorganisms (GCM) 10K type strain sequencing project: providing services to taxonomists for standard genome sequencing and annotation.</title>
        <authorList>
            <consortium name="The Broad Institute Genomics Platform"/>
            <consortium name="The Broad Institute Genome Sequencing Center for Infectious Disease"/>
            <person name="Wu L."/>
            <person name="Ma J."/>
        </authorList>
    </citation>
    <scope>NUCLEOTIDE SEQUENCE [LARGE SCALE GENOMIC DNA]</scope>
    <source>
        <strain evidence="6">IBRC-M 10908</strain>
    </source>
</reference>
<keyword evidence="6" id="KW-1185">Reference proteome</keyword>
<comment type="similarity">
    <text evidence="2">Belongs to the bacterial solute-binding protein 2 family.</text>
</comment>
<dbReference type="CDD" id="cd06309">
    <property type="entry name" value="PBP1_galactofuranose_YtfQ-like"/>
    <property type="match status" value="1"/>
</dbReference>
<feature type="domain" description="Periplasmic binding protein" evidence="4">
    <location>
        <begin position="55"/>
        <end position="319"/>
    </location>
</feature>
<evidence type="ECO:0000313" key="6">
    <source>
        <dbReference type="Proteomes" id="UP001595823"/>
    </source>
</evidence>
<evidence type="ECO:0000256" key="1">
    <source>
        <dbReference type="ARBA" id="ARBA00004196"/>
    </source>
</evidence>
<keyword evidence="3" id="KW-0732">Signal</keyword>
<dbReference type="PANTHER" id="PTHR46847:SF3">
    <property type="entry name" value="GALACTOFURANOSE-BINDING PROTEIN YTFQ"/>
    <property type="match status" value="1"/>
</dbReference>
<dbReference type="Gene3D" id="3.40.50.2300">
    <property type="match status" value="2"/>
</dbReference>
<name>A0ABV8TYK4_9ACTN</name>
<dbReference type="PANTHER" id="PTHR46847">
    <property type="entry name" value="D-ALLOSE-BINDING PERIPLASMIC PROTEIN-RELATED"/>
    <property type="match status" value="1"/>
</dbReference>
<dbReference type="RefSeq" id="WP_380620430.1">
    <property type="nucleotide sequence ID" value="NZ_JBHSDK010000013.1"/>
</dbReference>
<evidence type="ECO:0000256" key="3">
    <source>
        <dbReference type="ARBA" id="ARBA00022729"/>
    </source>
</evidence>
<proteinExistence type="inferred from homology"/>
<dbReference type="InterPro" id="IPR028082">
    <property type="entry name" value="Peripla_BP_I"/>
</dbReference>
<gene>
    <name evidence="5" type="ORF">ACFPET_09895</name>
</gene>
<comment type="subcellular location">
    <subcellularLocation>
        <location evidence="1">Cell envelope</location>
    </subcellularLocation>
</comment>
<evidence type="ECO:0000256" key="2">
    <source>
        <dbReference type="ARBA" id="ARBA00007639"/>
    </source>
</evidence>
<evidence type="ECO:0000259" key="4">
    <source>
        <dbReference type="Pfam" id="PF13407"/>
    </source>
</evidence>
<accession>A0ABV8TYK4</accession>
<sequence length="346" mass="36800">MSGADRANKNQHFFRGAARSGVTRRLVGGLAATGLLLGLAACGGDSGGSDDGLVIGFVQVGAESAWRTANSESVRSSAGEDDRIAELKFIDGQQDQAKQLEGMRNLITQRVDAIVLAPVVETGWTEVLEEARDADIPVLLADRSVEQSDEDLYATRLGSDFVEEGRKAGAWVTEEFADADGTAVLELEGTVGSAPANDRKAGFYEVLDGEGFDYDLLDSQSGDFTAEGGKEVMEVFLQSHDPEDVDVLYAHNDEMGLGAIQAMEEAGVEPGEDVRVIIVDGSAAGFQAGADGKVDYIVECNPVFGDQLMDLAVDVVGGEDVDKYVPVEESAYGPDEFADELPNRQY</sequence>
<dbReference type="Pfam" id="PF13407">
    <property type="entry name" value="Peripla_BP_4"/>
    <property type="match status" value="1"/>
</dbReference>
<dbReference type="EMBL" id="JBHSDK010000013">
    <property type="protein sequence ID" value="MFC4335510.1"/>
    <property type="molecule type" value="Genomic_DNA"/>
</dbReference>
<evidence type="ECO:0000313" key="5">
    <source>
        <dbReference type="EMBL" id="MFC4335510.1"/>
    </source>
</evidence>
<dbReference type="Proteomes" id="UP001595823">
    <property type="component" value="Unassembled WGS sequence"/>
</dbReference>
<organism evidence="5 6">
    <name type="scientific">Salininema proteolyticum</name>
    <dbReference type="NCBI Taxonomy" id="1607685"/>
    <lineage>
        <taxon>Bacteria</taxon>
        <taxon>Bacillati</taxon>
        <taxon>Actinomycetota</taxon>
        <taxon>Actinomycetes</taxon>
        <taxon>Glycomycetales</taxon>
        <taxon>Glycomycetaceae</taxon>
        <taxon>Salininema</taxon>
    </lineage>
</organism>
<dbReference type="InterPro" id="IPR025997">
    <property type="entry name" value="SBP_2_dom"/>
</dbReference>
<dbReference type="SUPFAM" id="SSF53822">
    <property type="entry name" value="Periplasmic binding protein-like I"/>
    <property type="match status" value="1"/>
</dbReference>
<protein>
    <submittedName>
        <fullName evidence="5">ABC transporter substrate-binding protein</fullName>
    </submittedName>
</protein>
<comment type="caution">
    <text evidence="5">The sequence shown here is derived from an EMBL/GenBank/DDBJ whole genome shotgun (WGS) entry which is preliminary data.</text>
</comment>